<evidence type="ECO:0000259" key="14">
    <source>
        <dbReference type="Pfam" id="PF20260"/>
    </source>
</evidence>
<evidence type="ECO:0000259" key="13">
    <source>
        <dbReference type="Pfam" id="PF04452"/>
    </source>
</evidence>
<organism evidence="15 16">
    <name type="scientific">Abyssicoccus albus</name>
    <dbReference type="NCBI Taxonomy" id="1817405"/>
    <lineage>
        <taxon>Bacteria</taxon>
        <taxon>Bacillati</taxon>
        <taxon>Bacillota</taxon>
        <taxon>Bacilli</taxon>
        <taxon>Bacillales</taxon>
        <taxon>Abyssicoccaceae</taxon>
    </lineage>
</organism>
<evidence type="ECO:0000313" key="15">
    <source>
        <dbReference type="EMBL" id="RPF58142.1"/>
    </source>
</evidence>
<dbReference type="EMBL" id="RKRK01000002">
    <property type="protein sequence ID" value="RPF58142.1"/>
    <property type="molecule type" value="Genomic_DNA"/>
</dbReference>
<dbReference type="GO" id="GO:0070475">
    <property type="term" value="P:rRNA base methylation"/>
    <property type="evidence" value="ECO:0007669"/>
    <property type="project" value="TreeGrafter"/>
</dbReference>
<sequence>MQRYFVEHYERTKELDEITIFDQDIIHHMRNVMRMAIDDKCILMIEQEPYQVKVLQLDKESICCRIISRIHEQTELTVDVTMAFGLSKGDKPELIIQKCTELGANAFIPLNSERTIVKLNHKKEKKRIDRYVKVASESSEQSYRHRIPTIHNVQSLSNFSLTDYDLVIVAYEETVKSNQSYTHLSQLRQQIQSSTSVLCITGPEGGFTSSEIDQLQQHDHVMTVGLGRRILRAETAPIYMMSVLSYMLEANDC</sequence>
<evidence type="ECO:0000256" key="12">
    <source>
        <dbReference type="PIRNR" id="PIRNR015601"/>
    </source>
</evidence>
<evidence type="ECO:0000256" key="3">
    <source>
        <dbReference type="ARBA" id="ARBA00012328"/>
    </source>
</evidence>
<dbReference type="InterPro" id="IPR006700">
    <property type="entry name" value="RsmE"/>
</dbReference>
<gene>
    <name evidence="15" type="ORF">EDD62_0784</name>
</gene>
<evidence type="ECO:0000256" key="8">
    <source>
        <dbReference type="ARBA" id="ARBA00022679"/>
    </source>
</evidence>
<dbReference type="SUPFAM" id="SSF88697">
    <property type="entry name" value="PUA domain-like"/>
    <property type="match status" value="1"/>
</dbReference>
<dbReference type="Pfam" id="PF20260">
    <property type="entry name" value="PUA_4"/>
    <property type="match status" value="1"/>
</dbReference>
<reference evidence="15 16" key="1">
    <citation type="submission" date="2018-11" db="EMBL/GenBank/DDBJ databases">
        <title>Genomic Encyclopedia of Type Strains, Phase IV (KMG-IV): sequencing the most valuable type-strain genomes for metagenomic binning, comparative biology and taxonomic classification.</title>
        <authorList>
            <person name="Goeker M."/>
        </authorList>
    </citation>
    <scope>NUCLEOTIDE SEQUENCE [LARGE SCALE GENOMIC DNA]</scope>
    <source>
        <strain evidence="15 16">DSM 29158</strain>
    </source>
</reference>
<evidence type="ECO:0000256" key="6">
    <source>
        <dbReference type="ARBA" id="ARBA00022552"/>
    </source>
</evidence>
<evidence type="ECO:0000256" key="7">
    <source>
        <dbReference type="ARBA" id="ARBA00022603"/>
    </source>
</evidence>
<keyword evidence="16" id="KW-1185">Reference proteome</keyword>
<feature type="domain" description="Ribosomal RNA small subunit methyltransferase E methyltransferase" evidence="13">
    <location>
        <begin position="75"/>
        <end position="244"/>
    </location>
</feature>
<dbReference type="PANTHER" id="PTHR30027:SF3">
    <property type="entry name" value="16S RRNA (URACIL(1498)-N(3))-METHYLTRANSFERASE"/>
    <property type="match status" value="1"/>
</dbReference>
<evidence type="ECO:0000256" key="11">
    <source>
        <dbReference type="ARBA" id="ARBA00047944"/>
    </source>
</evidence>
<dbReference type="InterPro" id="IPR046886">
    <property type="entry name" value="RsmE_MTase_dom"/>
</dbReference>
<keyword evidence="9 12" id="KW-0949">S-adenosyl-L-methionine</keyword>
<dbReference type="Pfam" id="PF04452">
    <property type="entry name" value="Methyltrans_RNA"/>
    <property type="match status" value="1"/>
</dbReference>
<evidence type="ECO:0000313" key="16">
    <source>
        <dbReference type="Proteomes" id="UP000277108"/>
    </source>
</evidence>
<dbReference type="GO" id="GO:0005737">
    <property type="term" value="C:cytoplasm"/>
    <property type="evidence" value="ECO:0007669"/>
    <property type="project" value="UniProtKB-SubCell"/>
</dbReference>
<accession>A0A3N5CDB5</accession>
<dbReference type="RefSeq" id="WP_123807597.1">
    <property type="nucleotide sequence ID" value="NZ_RKRK01000002.1"/>
</dbReference>
<dbReference type="OrthoDB" id="9815641at2"/>
<evidence type="ECO:0000256" key="4">
    <source>
        <dbReference type="ARBA" id="ARBA00013673"/>
    </source>
</evidence>
<protein>
    <recommendedName>
        <fullName evidence="4 12">Ribosomal RNA small subunit methyltransferase E</fullName>
        <ecNumber evidence="3 12">2.1.1.193</ecNumber>
    </recommendedName>
</protein>
<feature type="domain" description="Ribosomal RNA small subunit methyltransferase E PUA-like" evidence="14">
    <location>
        <begin position="22"/>
        <end position="67"/>
    </location>
</feature>
<dbReference type="Gene3D" id="2.40.240.20">
    <property type="entry name" value="Hypothetical PUA domain-like, domain 1"/>
    <property type="match status" value="1"/>
</dbReference>
<dbReference type="InterPro" id="IPR029028">
    <property type="entry name" value="Alpha/beta_knot_MTases"/>
</dbReference>
<dbReference type="InterPro" id="IPR046887">
    <property type="entry name" value="RsmE_PUA-like"/>
</dbReference>
<keyword evidence="6 12" id="KW-0698">rRNA processing</keyword>
<comment type="function">
    <text evidence="10 12">Specifically methylates the N3 position of the uracil ring of uridine 1498 (m3U1498) in 16S rRNA. Acts on the fully assembled 30S ribosomal subunit.</text>
</comment>
<dbReference type="PIRSF" id="PIRSF015601">
    <property type="entry name" value="MTase_slr0722"/>
    <property type="match status" value="1"/>
</dbReference>
<comment type="subcellular location">
    <subcellularLocation>
        <location evidence="1 12">Cytoplasm</location>
    </subcellularLocation>
</comment>
<comment type="caution">
    <text evidence="15">The sequence shown here is derived from an EMBL/GenBank/DDBJ whole genome shotgun (WGS) entry which is preliminary data.</text>
</comment>
<dbReference type="EC" id="2.1.1.193" evidence="3 12"/>
<proteinExistence type="inferred from homology"/>
<comment type="similarity">
    <text evidence="2 12">Belongs to the RNA methyltransferase RsmE family.</text>
</comment>
<dbReference type="PANTHER" id="PTHR30027">
    <property type="entry name" value="RIBOSOMAL RNA SMALL SUBUNIT METHYLTRANSFERASE E"/>
    <property type="match status" value="1"/>
</dbReference>
<dbReference type="AlphaFoldDB" id="A0A3N5CDB5"/>
<evidence type="ECO:0000256" key="2">
    <source>
        <dbReference type="ARBA" id="ARBA00005528"/>
    </source>
</evidence>
<keyword evidence="5 12" id="KW-0963">Cytoplasm</keyword>
<dbReference type="InterPro" id="IPR015947">
    <property type="entry name" value="PUA-like_sf"/>
</dbReference>
<keyword evidence="7 12" id="KW-0489">Methyltransferase</keyword>
<evidence type="ECO:0000256" key="5">
    <source>
        <dbReference type="ARBA" id="ARBA00022490"/>
    </source>
</evidence>
<dbReference type="SUPFAM" id="SSF75217">
    <property type="entry name" value="alpha/beta knot"/>
    <property type="match status" value="1"/>
</dbReference>
<dbReference type="CDD" id="cd18084">
    <property type="entry name" value="RsmE-like"/>
    <property type="match status" value="1"/>
</dbReference>
<dbReference type="NCBIfam" id="TIGR00046">
    <property type="entry name" value="RsmE family RNA methyltransferase"/>
    <property type="match status" value="1"/>
</dbReference>
<name>A0A3N5CDB5_9BACL</name>
<evidence type="ECO:0000256" key="1">
    <source>
        <dbReference type="ARBA" id="ARBA00004496"/>
    </source>
</evidence>
<evidence type="ECO:0000256" key="9">
    <source>
        <dbReference type="ARBA" id="ARBA00022691"/>
    </source>
</evidence>
<comment type="catalytic activity">
    <reaction evidence="11 12">
        <text>uridine(1498) in 16S rRNA + S-adenosyl-L-methionine = N(3)-methyluridine(1498) in 16S rRNA + S-adenosyl-L-homocysteine + H(+)</text>
        <dbReference type="Rhea" id="RHEA:42920"/>
        <dbReference type="Rhea" id="RHEA-COMP:10283"/>
        <dbReference type="Rhea" id="RHEA-COMP:10284"/>
        <dbReference type="ChEBI" id="CHEBI:15378"/>
        <dbReference type="ChEBI" id="CHEBI:57856"/>
        <dbReference type="ChEBI" id="CHEBI:59789"/>
        <dbReference type="ChEBI" id="CHEBI:65315"/>
        <dbReference type="ChEBI" id="CHEBI:74502"/>
        <dbReference type="EC" id="2.1.1.193"/>
    </reaction>
</comment>
<dbReference type="Gene3D" id="3.40.1280.10">
    <property type="match status" value="1"/>
</dbReference>
<dbReference type="Proteomes" id="UP000277108">
    <property type="component" value="Unassembled WGS sequence"/>
</dbReference>
<dbReference type="InterPro" id="IPR029026">
    <property type="entry name" value="tRNA_m1G_MTases_N"/>
</dbReference>
<keyword evidence="8 12" id="KW-0808">Transferase</keyword>
<evidence type="ECO:0000256" key="10">
    <source>
        <dbReference type="ARBA" id="ARBA00025699"/>
    </source>
</evidence>
<dbReference type="GO" id="GO:0070042">
    <property type="term" value="F:rRNA (uridine-N3-)-methyltransferase activity"/>
    <property type="evidence" value="ECO:0007669"/>
    <property type="project" value="TreeGrafter"/>
</dbReference>